<evidence type="ECO:0000256" key="5">
    <source>
        <dbReference type="ARBA" id="ARBA00033748"/>
    </source>
</evidence>
<dbReference type="EC" id="1.14.-.-" evidence="8"/>
<feature type="binding site" evidence="6">
    <location>
        <position position="99"/>
    </location>
    <ligand>
        <name>FMN</name>
        <dbReference type="ChEBI" id="CHEBI:58210"/>
    </ligand>
</feature>
<dbReference type="OrthoDB" id="3265338at2"/>
<reference evidence="8 9" key="1">
    <citation type="submission" date="2019-08" db="EMBL/GenBank/DDBJ databases">
        <authorList>
            <person name="Lei W."/>
        </authorList>
    </citation>
    <scope>NUCLEOTIDE SEQUENCE [LARGE SCALE GENOMIC DNA]</scope>
    <source>
        <strain evidence="8 9">CCUG 66496</strain>
    </source>
</reference>
<evidence type="ECO:0000256" key="3">
    <source>
        <dbReference type="ARBA" id="ARBA00023002"/>
    </source>
</evidence>
<dbReference type="InterPro" id="IPR051260">
    <property type="entry name" value="Diverse_substr_monoxygenases"/>
</dbReference>
<accession>A0A5C5SFW5</accession>
<evidence type="ECO:0000256" key="4">
    <source>
        <dbReference type="ARBA" id="ARBA00023033"/>
    </source>
</evidence>
<evidence type="ECO:0000256" key="1">
    <source>
        <dbReference type="ARBA" id="ARBA00022630"/>
    </source>
</evidence>
<sequence length="443" mass="49410">MTQERKKQMKIVLQMVSGYGGEFRSWRLPEAKADAYTDMDLYVEMAQLAEKGKIHALFMADTPALTNHLETESPMHSMDPLIAMTAVARATKRIGLVGTFSTTFNEAYNLARHLKTLDVISHGRVGWNAVTTSTSAAAANFGQHLASRQERYGRAHEFIEAVQGLWRSWGEGVYLHDKETGQFADMGQIRPIHYQGTYIQTSGPLPIPPSEQGQPPIFQAGPSPDGIHLAGRFASGVYANPFTIEEAKAYRQMLRAEAEKNGRQADEINVFTGFMFTIADSKEEALARRRQLLEFDQDELAQRLAYLGAMVGLNFQGIDPYQPLPQSWLQLARANPGDPRSPRALEVLKEGYSPIDTLAHGVINYHPVVVGTATDVADFLQEWFEAGASDGFSIVPDLAHDGIKAFVEQVVPLLQDRGLFHQDYEGQTLREHLDLPYQYGRQE</sequence>
<feature type="domain" description="Luciferase-like" evidence="7">
    <location>
        <begin position="38"/>
        <end position="388"/>
    </location>
</feature>
<evidence type="ECO:0000313" key="9">
    <source>
        <dbReference type="Proteomes" id="UP000317430"/>
    </source>
</evidence>
<dbReference type="AlphaFoldDB" id="A0A5C5SFW5"/>
<dbReference type="GO" id="GO:0016705">
    <property type="term" value="F:oxidoreductase activity, acting on paired donors, with incorporation or reduction of molecular oxygen"/>
    <property type="evidence" value="ECO:0007669"/>
    <property type="project" value="InterPro"/>
</dbReference>
<dbReference type="Pfam" id="PF00296">
    <property type="entry name" value="Bac_luciferase"/>
    <property type="match status" value="1"/>
</dbReference>
<evidence type="ECO:0000259" key="7">
    <source>
        <dbReference type="Pfam" id="PF00296"/>
    </source>
</evidence>
<dbReference type="CDD" id="cd01095">
    <property type="entry name" value="Nitrilotriacetate_monoxgenase"/>
    <property type="match status" value="1"/>
</dbReference>
<gene>
    <name evidence="8" type="ORF">FRX57_03015</name>
</gene>
<dbReference type="EMBL" id="VOHL01000001">
    <property type="protein sequence ID" value="TWS99182.1"/>
    <property type="molecule type" value="Genomic_DNA"/>
</dbReference>
<evidence type="ECO:0000256" key="2">
    <source>
        <dbReference type="ARBA" id="ARBA00022643"/>
    </source>
</evidence>
<keyword evidence="1 6" id="KW-0285">Flavoprotein</keyword>
<keyword evidence="9" id="KW-1185">Reference proteome</keyword>
<dbReference type="PANTHER" id="PTHR30011">
    <property type="entry name" value="ALKANESULFONATE MONOOXYGENASE-RELATED"/>
    <property type="match status" value="1"/>
</dbReference>
<dbReference type="InterPro" id="IPR011251">
    <property type="entry name" value="Luciferase-like_dom"/>
</dbReference>
<keyword evidence="4 8" id="KW-0503">Monooxygenase</keyword>
<feature type="binding site" evidence="6">
    <location>
        <position position="152"/>
    </location>
    <ligand>
        <name>FMN</name>
        <dbReference type="ChEBI" id="CHEBI:58210"/>
    </ligand>
</feature>
<name>A0A5C5SFW5_9STRE</name>
<comment type="caution">
    <text evidence="8">The sequence shown here is derived from an EMBL/GenBank/DDBJ whole genome shotgun (WGS) entry which is preliminary data.</text>
</comment>
<keyword evidence="3 8" id="KW-0560">Oxidoreductase</keyword>
<dbReference type="InterPro" id="IPR016215">
    <property type="entry name" value="NTA_MOA"/>
</dbReference>
<feature type="binding site" evidence="6">
    <location>
        <position position="223"/>
    </location>
    <ligand>
        <name>FMN</name>
        <dbReference type="ChEBI" id="CHEBI:58210"/>
    </ligand>
</feature>
<proteinExistence type="inferred from homology"/>
<evidence type="ECO:0000313" key="8">
    <source>
        <dbReference type="EMBL" id="TWS99182.1"/>
    </source>
</evidence>
<dbReference type="SUPFAM" id="SSF51679">
    <property type="entry name" value="Bacterial luciferase-like"/>
    <property type="match status" value="1"/>
</dbReference>
<protein>
    <submittedName>
        <fullName evidence="8">NtaA/DmoA family FMN-dependent monooxygenase</fullName>
        <ecNumber evidence="8">1.14.-.-</ecNumber>
    </submittedName>
</protein>
<evidence type="ECO:0000256" key="6">
    <source>
        <dbReference type="PIRSR" id="PIRSR000337-1"/>
    </source>
</evidence>
<feature type="binding site" evidence="6">
    <location>
        <position position="61"/>
    </location>
    <ligand>
        <name>FMN</name>
        <dbReference type="ChEBI" id="CHEBI:58210"/>
    </ligand>
</feature>
<dbReference type="NCBIfam" id="TIGR03860">
    <property type="entry name" value="FMN_nitrolo"/>
    <property type="match status" value="1"/>
</dbReference>
<keyword evidence="2 6" id="KW-0288">FMN</keyword>
<dbReference type="PANTHER" id="PTHR30011:SF16">
    <property type="entry name" value="C2H2 FINGER DOMAIN TRANSCRIPTION FACTOR (EUROFUNG)-RELATED"/>
    <property type="match status" value="1"/>
</dbReference>
<dbReference type="GO" id="GO:0004497">
    <property type="term" value="F:monooxygenase activity"/>
    <property type="evidence" value="ECO:0007669"/>
    <property type="project" value="UniProtKB-KW"/>
</dbReference>
<dbReference type="InterPro" id="IPR036661">
    <property type="entry name" value="Luciferase-like_sf"/>
</dbReference>
<dbReference type="Proteomes" id="UP000317430">
    <property type="component" value="Unassembled WGS sequence"/>
</dbReference>
<organism evidence="8 9">
    <name type="scientific">Streptococcus cuniculipharyngis</name>
    <dbReference type="NCBI Taxonomy" id="1562651"/>
    <lineage>
        <taxon>Bacteria</taxon>
        <taxon>Bacillati</taxon>
        <taxon>Bacillota</taxon>
        <taxon>Bacilli</taxon>
        <taxon>Lactobacillales</taxon>
        <taxon>Streptococcaceae</taxon>
        <taxon>Streptococcus</taxon>
    </lineage>
</organism>
<comment type="similarity">
    <text evidence="5">Belongs to the NtaA/SnaA/DszA monooxygenase family.</text>
</comment>
<dbReference type="RefSeq" id="WP_146566490.1">
    <property type="nucleotide sequence ID" value="NZ_VOHL01000001.1"/>
</dbReference>
<dbReference type="Gene3D" id="3.20.20.30">
    <property type="entry name" value="Luciferase-like domain"/>
    <property type="match status" value="1"/>
</dbReference>
<dbReference type="PIRSF" id="PIRSF000337">
    <property type="entry name" value="NTA_MOA"/>
    <property type="match status" value="1"/>
</dbReference>